<dbReference type="GO" id="GO:0002949">
    <property type="term" value="P:tRNA threonylcarbamoyladenosine modification"/>
    <property type="evidence" value="ECO:0007669"/>
    <property type="project" value="UniProtKB-UniRule"/>
</dbReference>
<feature type="binding site" evidence="9">
    <location>
        <position position="116"/>
    </location>
    <ligand>
        <name>Fe cation</name>
        <dbReference type="ChEBI" id="CHEBI:24875"/>
    </ligand>
</feature>
<name>A0A1I4UUZ1_9EURY</name>
<dbReference type="PANTHER" id="PTHR11735">
    <property type="entry name" value="TRNA N6-ADENOSINE THREONYLCARBAMOYLTRANSFERASE"/>
    <property type="match status" value="1"/>
</dbReference>
<dbReference type="NCBIfam" id="TIGR00329">
    <property type="entry name" value="gcp_kae1"/>
    <property type="match status" value="1"/>
</dbReference>
<accession>A0A1I4UUZ1</accession>
<comment type="function">
    <text evidence="9">Required for the formation of a threonylcarbamoyl group on adenosine at position 37 (t(6)A37) in tRNAs that read codons beginning with adenine. Is a component of the KEOPS complex that is probably involved in the transfer of the threonylcarbamoyl moiety of threonylcarbamoyl-AMP (TC-AMP) to the N6 group of A37. Kae1 likely plays a direct catalytic role in this reaction, but requires other protein(s) of the complex to fulfill this activity.</text>
</comment>
<keyword evidence="2 9" id="KW-0963">Cytoplasm</keyword>
<dbReference type="OrthoDB" id="6818at2157"/>
<sequence length="341" mass="36918">MKGTVLGIEGTAWNLSAAIVNENDVIAEVSDMYRPPTGGIHPREAAQHHAKYASYVVRGVLEEAKKNGVDASQIDAISFSQGPGLGACLRTVATAARMLAISLDVPLVGVNHCLAHVEVGRWKTPATDPVTLYVSGANSQVLAYRMGRYRVFGETLDIGLGNAFDKFARSAGLGHPGGPQIEQFARNAANYIPLPYVVKGMDLSFSGLSTAATEALKKHSMEDVCYSFQETAFAMVVEVTERALAHTGKNEVLLAGGVGANMRLREMLEIMCTERGASFYVPEKRFMGDNGAMIAYLGLLMYDSGNVIDVENSHVNPNFRPDEVDVTWLSEDLEEGRQRCI</sequence>
<evidence type="ECO:0000256" key="1">
    <source>
        <dbReference type="ARBA" id="ARBA00004496"/>
    </source>
</evidence>
<comment type="similarity">
    <text evidence="9">Belongs to the KAE1 / TsaD family.</text>
</comment>
<dbReference type="NCBIfam" id="NF007174">
    <property type="entry name" value="PRK09605.1"/>
    <property type="match status" value="1"/>
</dbReference>
<evidence type="ECO:0000313" key="11">
    <source>
        <dbReference type="EMBL" id="SFM92814.1"/>
    </source>
</evidence>
<dbReference type="InterPro" id="IPR000905">
    <property type="entry name" value="Gcp-like_dom"/>
</dbReference>
<feature type="binding site" evidence="9">
    <location>
        <position position="289"/>
    </location>
    <ligand>
        <name>Fe cation</name>
        <dbReference type="ChEBI" id="CHEBI:24875"/>
    </ligand>
</feature>
<keyword evidence="5 9" id="KW-0479">Metal-binding</keyword>
<evidence type="ECO:0000256" key="8">
    <source>
        <dbReference type="ARBA" id="ARBA00048117"/>
    </source>
</evidence>
<dbReference type="STRING" id="487685.SAMN04488696_2908"/>
<keyword evidence="6 9" id="KW-0408">Iron</keyword>
<dbReference type="GO" id="GO:0061711">
    <property type="term" value="F:tRNA N(6)-L-threonylcarbamoyladenine synthase activity"/>
    <property type="evidence" value="ECO:0007669"/>
    <property type="project" value="UniProtKB-EC"/>
</dbReference>
<evidence type="ECO:0000256" key="7">
    <source>
        <dbReference type="ARBA" id="ARBA00023315"/>
    </source>
</evidence>
<dbReference type="InterPro" id="IPR043129">
    <property type="entry name" value="ATPase_NBD"/>
</dbReference>
<dbReference type="AlphaFoldDB" id="A0A1I4UUZ1"/>
<evidence type="ECO:0000256" key="6">
    <source>
        <dbReference type="ARBA" id="ARBA00023004"/>
    </source>
</evidence>
<dbReference type="InterPro" id="IPR034680">
    <property type="entry name" value="Kae1_archaea_euk"/>
</dbReference>
<protein>
    <recommendedName>
        <fullName evidence="9">tRNA N6-adenosine threonylcarbamoyltransferase</fullName>
        <ecNumber evidence="9">2.3.1.234</ecNumber>
    </recommendedName>
    <alternativeName>
        <fullName evidence="9">N6-L-threonylcarbamoyladenine synthase</fullName>
        <shortName evidence="9">t(6)A synthase</shortName>
    </alternativeName>
    <alternativeName>
        <fullName evidence="9">t(6)A37 threonylcarbamoyladenosine biosynthesis protein Kae1</fullName>
    </alternativeName>
    <alternativeName>
        <fullName evidence="9">tRNA threonylcarbamoyladenosine biosynthesis protein Kae1</fullName>
    </alternativeName>
</protein>
<dbReference type="HAMAP" id="MF_01446">
    <property type="entry name" value="Kae1"/>
    <property type="match status" value="1"/>
</dbReference>
<evidence type="ECO:0000259" key="10">
    <source>
        <dbReference type="Pfam" id="PF00814"/>
    </source>
</evidence>
<keyword evidence="7 9" id="KW-0012">Acyltransferase</keyword>
<feature type="binding site" evidence="9">
    <location>
        <position position="261"/>
    </location>
    <ligand>
        <name>substrate</name>
    </ligand>
</feature>
<dbReference type="Proteomes" id="UP000198535">
    <property type="component" value="Unassembled WGS sequence"/>
</dbReference>
<evidence type="ECO:0000256" key="2">
    <source>
        <dbReference type="ARBA" id="ARBA00022490"/>
    </source>
</evidence>
<dbReference type="CDD" id="cd24131">
    <property type="entry name" value="ASKHA_NBD_Kae1_arch_bac"/>
    <property type="match status" value="1"/>
</dbReference>
<dbReference type="Pfam" id="PF00814">
    <property type="entry name" value="TsaD"/>
    <property type="match status" value="1"/>
</dbReference>
<evidence type="ECO:0000256" key="9">
    <source>
        <dbReference type="HAMAP-Rule" id="MF_01446"/>
    </source>
</evidence>
<feature type="binding site" evidence="9">
    <location>
        <position position="165"/>
    </location>
    <ligand>
        <name>substrate</name>
    </ligand>
</feature>
<dbReference type="EMBL" id="FOUJ01000008">
    <property type="protein sequence ID" value="SFM92814.1"/>
    <property type="molecule type" value="Genomic_DNA"/>
</dbReference>
<organism evidence="11 12">
    <name type="scientific">Methanolobus profundi</name>
    <dbReference type="NCBI Taxonomy" id="487685"/>
    <lineage>
        <taxon>Archaea</taxon>
        <taxon>Methanobacteriati</taxon>
        <taxon>Methanobacteriota</taxon>
        <taxon>Stenosarchaea group</taxon>
        <taxon>Methanomicrobia</taxon>
        <taxon>Methanosarcinales</taxon>
        <taxon>Methanosarcinaceae</taxon>
        <taxon>Methanolobus</taxon>
    </lineage>
</organism>
<dbReference type="GO" id="GO:0005737">
    <property type="term" value="C:cytoplasm"/>
    <property type="evidence" value="ECO:0007669"/>
    <property type="project" value="UniProtKB-SubCell"/>
</dbReference>
<evidence type="ECO:0000256" key="3">
    <source>
        <dbReference type="ARBA" id="ARBA00022679"/>
    </source>
</evidence>
<feature type="binding site" evidence="9">
    <location>
        <position position="182"/>
    </location>
    <ligand>
        <name>substrate</name>
    </ligand>
</feature>
<comment type="cofactor">
    <cofactor evidence="9">
        <name>Fe(2+)</name>
        <dbReference type="ChEBI" id="CHEBI:29033"/>
    </cofactor>
    <text evidence="9">Binds 1 Fe(2+) ion per subunit.</text>
</comment>
<feature type="binding site" evidence="9">
    <location>
        <begin position="133"/>
        <end position="137"/>
    </location>
    <ligand>
        <name>substrate</name>
    </ligand>
</feature>
<keyword evidence="12" id="KW-1185">Reference proteome</keyword>
<feature type="domain" description="Gcp-like" evidence="10">
    <location>
        <begin position="31"/>
        <end position="296"/>
    </location>
</feature>
<comment type="subunit">
    <text evidence="9">Monomer. Component of the KEOPS complex that consists of Kae1, Bud32, Cgi121 and Pcc1; the whole complex dimerizes.</text>
</comment>
<dbReference type="RefSeq" id="WP_091938197.1">
    <property type="nucleotide sequence ID" value="NZ_FOUJ01000008.1"/>
</dbReference>
<evidence type="ECO:0000256" key="4">
    <source>
        <dbReference type="ARBA" id="ARBA00022694"/>
    </source>
</evidence>
<feature type="binding site" evidence="9">
    <location>
        <position position="133"/>
    </location>
    <ligand>
        <name>Fe cation</name>
        <dbReference type="ChEBI" id="CHEBI:24875"/>
    </ligand>
</feature>
<feature type="binding site" evidence="9">
    <location>
        <position position="178"/>
    </location>
    <ligand>
        <name>substrate</name>
    </ligand>
</feature>
<dbReference type="FunFam" id="3.30.420.40:FF:000038">
    <property type="entry name" value="Probable tRNA N6-adenosine threonylcarbamoyltransferase"/>
    <property type="match status" value="1"/>
</dbReference>
<feature type="binding site" evidence="9">
    <location>
        <position position="112"/>
    </location>
    <ligand>
        <name>Fe cation</name>
        <dbReference type="ChEBI" id="CHEBI:24875"/>
    </ligand>
</feature>
<evidence type="ECO:0000256" key="5">
    <source>
        <dbReference type="ARBA" id="ARBA00022723"/>
    </source>
</evidence>
<dbReference type="PANTHER" id="PTHR11735:SF14">
    <property type="entry name" value="TRNA N6-ADENOSINE THREONYLCARBAMOYLTRANSFERASE"/>
    <property type="match status" value="1"/>
</dbReference>
<dbReference type="GO" id="GO:0005506">
    <property type="term" value="F:iron ion binding"/>
    <property type="evidence" value="ECO:0007669"/>
    <property type="project" value="UniProtKB-UniRule"/>
</dbReference>
<dbReference type="SUPFAM" id="SSF53067">
    <property type="entry name" value="Actin-like ATPase domain"/>
    <property type="match status" value="1"/>
</dbReference>
<gene>
    <name evidence="9" type="primary">kae1</name>
    <name evidence="11" type="ORF">SAMN04488696_2908</name>
</gene>
<dbReference type="PRINTS" id="PR00789">
    <property type="entry name" value="OSIALOPTASE"/>
</dbReference>
<dbReference type="GO" id="GO:0000408">
    <property type="term" value="C:EKC/KEOPS complex"/>
    <property type="evidence" value="ECO:0007669"/>
    <property type="project" value="InterPro"/>
</dbReference>
<reference evidence="12" key="1">
    <citation type="submission" date="2016-10" db="EMBL/GenBank/DDBJ databases">
        <authorList>
            <person name="Varghese N."/>
            <person name="Submissions S."/>
        </authorList>
    </citation>
    <scope>NUCLEOTIDE SEQUENCE [LARGE SCALE GENOMIC DNA]</scope>
    <source>
        <strain evidence="12">Mob M</strain>
    </source>
</reference>
<dbReference type="InterPro" id="IPR017861">
    <property type="entry name" value="KAE1/TsaD"/>
</dbReference>
<proteinExistence type="inferred from homology"/>
<dbReference type="EC" id="2.3.1.234" evidence="9"/>
<comment type="subcellular location">
    <subcellularLocation>
        <location evidence="1 9">Cytoplasm</location>
    </subcellularLocation>
</comment>
<keyword evidence="3 9" id="KW-0808">Transferase</keyword>
<dbReference type="Gene3D" id="3.30.420.40">
    <property type="match status" value="2"/>
</dbReference>
<evidence type="ECO:0000313" key="12">
    <source>
        <dbReference type="Proteomes" id="UP000198535"/>
    </source>
</evidence>
<dbReference type="NCBIfam" id="TIGR03722">
    <property type="entry name" value="arch_KAE1"/>
    <property type="match status" value="1"/>
</dbReference>
<keyword evidence="4 9" id="KW-0819">tRNA processing</keyword>
<comment type="catalytic activity">
    <reaction evidence="8 9">
        <text>L-threonylcarbamoyladenylate + adenosine(37) in tRNA = N(6)-L-threonylcarbamoyladenosine(37) in tRNA + AMP + H(+)</text>
        <dbReference type="Rhea" id="RHEA:37059"/>
        <dbReference type="Rhea" id="RHEA-COMP:10162"/>
        <dbReference type="Rhea" id="RHEA-COMP:10163"/>
        <dbReference type="ChEBI" id="CHEBI:15378"/>
        <dbReference type="ChEBI" id="CHEBI:73682"/>
        <dbReference type="ChEBI" id="CHEBI:74411"/>
        <dbReference type="ChEBI" id="CHEBI:74418"/>
        <dbReference type="ChEBI" id="CHEBI:456215"/>
        <dbReference type="EC" id="2.3.1.234"/>
    </reaction>
</comment>